<dbReference type="RefSeq" id="WP_045074381.1">
    <property type="nucleotide sequence ID" value="NZ_CP011005.1"/>
</dbReference>
<dbReference type="Pfam" id="PF13302">
    <property type="entry name" value="Acetyltransf_3"/>
    <property type="match status" value="1"/>
</dbReference>
<dbReference type="KEGG" id="ari:UM93_06125"/>
<evidence type="ECO:0000313" key="2">
    <source>
        <dbReference type="EMBL" id="AJT41199.1"/>
    </source>
</evidence>
<dbReference type="HOGENOM" id="CLU_013985_3_0_11"/>
<dbReference type="EMBL" id="CP011005">
    <property type="protein sequence ID" value="AJT41199.1"/>
    <property type="molecule type" value="Genomic_DNA"/>
</dbReference>
<dbReference type="PANTHER" id="PTHR43441">
    <property type="entry name" value="RIBOSOMAL-PROTEIN-SERINE ACETYLTRANSFERASE"/>
    <property type="match status" value="1"/>
</dbReference>
<dbReference type="CDD" id="cd04301">
    <property type="entry name" value="NAT_SF"/>
    <property type="match status" value="1"/>
</dbReference>
<evidence type="ECO:0000259" key="1">
    <source>
        <dbReference type="PROSITE" id="PS51186"/>
    </source>
</evidence>
<dbReference type="InterPro" id="IPR051908">
    <property type="entry name" value="Ribosomal_N-acetyltransferase"/>
</dbReference>
<feature type="domain" description="N-acetyltransferase" evidence="1">
    <location>
        <begin position="10"/>
        <end position="176"/>
    </location>
</feature>
<dbReference type="OrthoDB" id="9795188at2"/>
<evidence type="ECO:0000313" key="3">
    <source>
        <dbReference type="Proteomes" id="UP000061839"/>
    </source>
</evidence>
<dbReference type="FunFam" id="3.40.630.30:FF:000182">
    <property type="entry name" value="Putative acetyltransferase"/>
    <property type="match status" value="1"/>
</dbReference>
<keyword evidence="3" id="KW-1185">Reference proteome</keyword>
<proteinExistence type="predicted"/>
<dbReference type="InterPro" id="IPR016181">
    <property type="entry name" value="Acyl_CoA_acyltransferase"/>
</dbReference>
<dbReference type="InterPro" id="IPR000182">
    <property type="entry name" value="GNAT_dom"/>
</dbReference>
<dbReference type="GO" id="GO:1990189">
    <property type="term" value="F:protein N-terminal-serine acetyltransferase activity"/>
    <property type="evidence" value="ECO:0007669"/>
    <property type="project" value="TreeGrafter"/>
</dbReference>
<dbReference type="PATRIC" id="fig|1618207.4.peg.1244"/>
<dbReference type="GO" id="GO:0008999">
    <property type="term" value="F:protein-N-terminal-alanine acetyltransferase activity"/>
    <property type="evidence" value="ECO:0007669"/>
    <property type="project" value="TreeGrafter"/>
</dbReference>
<name>A0A0D4BY10_9MICC</name>
<dbReference type="STRING" id="1618207.UM93_06125"/>
<dbReference type="GO" id="GO:0005737">
    <property type="term" value="C:cytoplasm"/>
    <property type="evidence" value="ECO:0007669"/>
    <property type="project" value="TreeGrafter"/>
</dbReference>
<dbReference type="PROSITE" id="PS51186">
    <property type="entry name" value="GNAT"/>
    <property type="match status" value="1"/>
</dbReference>
<sequence length="186" mass="20711">MLSHQLAPGTVLRALEPWHAEEFSAHMDRAREHIRPWVGPSFVADGVEAARGTLSKYARASAEDGGRLIGIWLNEILVGGVMFVAFDAKRRTAELGCWLEPSAQGNGLITRSCQFLIDWAFNQRGIHRIEWHCRATNVRSAATAERLGMTLDGTMRQAWQLEDGFDDTQIWALLARDAPVRGLSNS</sequence>
<dbReference type="SUPFAM" id="SSF55729">
    <property type="entry name" value="Acyl-CoA N-acyltransferases (Nat)"/>
    <property type="match status" value="1"/>
</dbReference>
<dbReference type="AlphaFoldDB" id="A0A0D4BY10"/>
<dbReference type="Gene3D" id="3.40.630.30">
    <property type="match status" value="1"/>
</dbReference>
<organism evidence="2 3">
    <name type="scientific">Psychromicrobium lacuslunae</name>
    <dbReference type="NCBI Taxonomy" id="1618207"/>
    <lineage>
        <taxon>Bacteria</taxon>
        <taxon>Bacillati</taxon>
        <taxon>Actinomycetota</taxon>
        <taxon>Actinomycetes</taxon>
        <taxon>Micrococcales</taxon>
        <taxon>Micrococcaceae</taxon>
        <taxon>Psychromicrobium</taxon>
    </lineage>
</organism>
<keyword evidence="2" id="KW-0808">Transferase</keyword>
<reference evidence="2 3" key="1">
    <citation type="journal article" date="2015" name="Genome Announc.">
        <title>Complete Genome Sequencing of Protease-Producing Novel Arthrobacter sp. Strain IHBB 11108 Using PacBio Single-Molecule Real-Time Sequencing Technology.</title>
        <authorList>
            <person name="Kiran S."/>
            <person name="Swarnkar M.K."/>
            <person name="Pal M."/>
            <person name="Thakur R."/>
            <person name="Tewari R."/>
            <person name="Singh A.K."/>
            <person name="Gulati A."/>
        </authorList>
    </citation>
    <scope>NUCLEOTIDE SEQUENCE [LARGE SCALE GENOMIC DNA]</scope>
    <source>
        <strain evidence="2 3">IHBB 11108</strain>
    </source>
</reference>
<dbReference type="PANTHER" id="PTHR43441:SF10">
    <property type="entry name" value="ACETYLTRANSFERASE"/>
    <property type="match status" value="1"/>
</dbReference>
<dbReference type="Proteomes" id="UP000061839">
    <property type="component" value="Chromosome"/>
</dbReference>
<protein>
    <submittedName>
        <fullName evidence="2">GCN5 family acetyltransferase</fullName>
    </submittedName>
</protein>
<accession>A0A0D4BY10</accession>
<gene>
    <name evidence="2" type="ORF">UM93_06125</name>
</gene>